<feature type="compositionally biased region" description="Basic residues" evidence="1">
    <location>
        <begin position="511"/>
        <end position="522"/>
    </location>
</feature>
<reference evidence="2" key="1">
    <citation type="submission" date="2016-06" db="EMBL/GenBank/DDBJ databases">
        <title>Draft Genome sequence of the fungus Inonotus baumii.</title>
        <authorList>
            <person name="Zhu H."/>
            <person name="Lin W."/>
        </authorList>
    </citation>
    <scope>NUCLEOTIDE SEQUENCE</scope>
    <source>
        <strain evidence="2">821</strain>
    </source>
</reference>
<dbReference type="AlphaFoldDB" id="A0A9Q5MZV3"/>
<feature type="compositionally biased region" description="Polar residues" evidence="1">
    <location>
        <begin position="309"/>
        <end position="318"/>
    </location>
</feature>
<proteinExistence type="predicted"/>
<comment type="caution">
    <text evidence="2">The sequence shown here is derived from an EMBL/GenBank/DDBJ whole genome shotgun (WGS) entry which is preliminary data.</text>
</comment>
<protein>
    <submittedName>
        <fullName evidence="2">Uncharacterized protein</fullName>
    </submittedName>
</protein>
<keyword evidence="3" id="KW-1185">Reference proteome</keyword>
<gene>
    <name evidence="2" type="ORF">A7U60_g7674</name>
</gene>
<feature type="compositionally biased region" description="Polar residues" evidence="1">
    <location>
        <begin position="92"/>
        <end position="113"/>
    </location>
</feature>
<organism evidence="2 3">
    <name type="scientific">Sanghuangporus baumii</name>
    <name type="common">Phellinus baumii</name>
    <dbReference type="NCBI Taxonomy" id="108892"/>
    <lineage>
        <taxon>Eukaryota</taxon>
        <taxon>Fungi</taxon>
        <taxon>Dikarya</taxon>
        <taxon>Basidiomycota</taxon>
        <taxon>Agaricomycotina</taxon>
        <taxon>Agaricomycetes</taxon>
        <taxon>Hymenochaetales</taxon>
        <taxon>Hymenochaetaceae</taxon>
        <taxon>Sanghuangporus</taxon>
    </lineage>
</organism>
<evidence type="ECO:0000313" key="3">
    <source>
        <dbReference type="Proteomes" id="UP000757232"/>
    </source>
</evidence>
<dbReference type="EMBL" id="LNZH02000210">
    <property type="protein sequence ID" value="OCB85365.1"/>
    <property type="molecule type" value="Genomic_DNA"/>
</dbReference>
<feature type="compositionally biased region" description="Basic and acidic residues" evidence="1">
    <location>
        <begin position="66"/>
        <end position="78"/>
    </location>
</feature>
<feature type="compositionally biased region" description="Basic and acidic residues" evidence="1">
    <location>
        <begin position="324"/>
        <end position="357"/>
    </location>
</feature>
<accession>A0A9Q5MZV3</accession>
<feature type="compositionally biased region" description="Polar residues" evidence="1">
    <location>
        <begin position="380"/>
        <end position="389"/>
    </location>
</feature>
<dbReference type="Proteomes" id="UP000757232">
    <property type="component" value="Unassembled WGS sequence"/>
</dbReference>
<feature type="compositionally biased region" description="Basic and acidic residues" evidence="1">
    <location>
        <begin position="483"/>
        <end position="496"/>
    </location>
</feature>
<feature type="compositionally biased region" description="Basic and acidic residues" evidence="1">
    <location>
        <begin position="274"/>
        <end position="308"/>
    </location>
</feature>
<name>A0A9Q5MZV3_SANBA</name>
<evidence type="ECO:0000256" key="1">
    <source>
        <dbReference type="SAM" id="MobiDB-lite"/>
    </source>
</evidence>
<sequence>MGRGHGYEQPTYRRGATMNLKTTEVMDRALRAGILSNAQRRYEAAARELWIRTQAEAQAQVKALARPRDEGRAYERGYSHSRPHRQEWPLPQNCSSIHSQSHVQAGPSRSPNYLSPEPVARTPSYAPSPSPNTPTPILYCFRQVPDKPSAKPDPSRICTEDDLQVEELKRRYYAQLSNSGYSQTRLYGEPPRSRSAMNYNMRMQHAYGSSSTPVRTTADEYLDYYMPARRGPQSSHSYQRHRDIAHKYAEERAAEERYRHQVVERRAQTYNSEVGRRNEVRSLPIERSHDDQSSRISRMNKERGEQRQPSKGNLTFLLNPSEPDDPKASPRHKDLDRRAKTQELEPRRPSMHERRSSYEASTSRSGSERMNETLLERTQRNLQLPLSSRVTKRKHSSLPESPYHSEASDEDETSRVKRCAFGRLPAEHDDNRSELGSEEEERDEVNAAQLSSESNGRAASPGGEANQPRSEVRHNFARSAKGKCKDSESKVVDVSERQTTLTFSSDEGKKYYFRPRPKATSR</sequence>
<feature type="region of interest" description="Disordered" evidence="1">
    <location>
        <begin position="62"/>
        <end position="137"/>
    </location>
</feature>
<feature type="region of interest" description="Disordered" evidence="1">
    <location>
        <begin position="269"/>
        <end position="522"/>
    </location>
</feature>
<dbReference type="OrthoDB" id="10685913at2759"/>
<feature type="compositionally biased region" description="Basic and acidic residues" evidence="1">
    <location>
        <begin position="425"/>
        <end position="435"/>
    </location>
</feature>
<evidence type="ECO:0000313" key="2">
    <source>
        <dbReference type="EMBL" id="OCB85365.1"/>
    </source>
</evidence>
<feature type="compositionally biased region" description="Basic and acidic residues" evidence="1">
    <location>
        <begin position="366"/>
        <end position="379"/>
    </location>
</feature>
<feature type="compositionally biased region" description="Polar residues" evidence="1">
    <location>
        <begin position="448"/>
        <end position="457"/>
    </location>
</feature>